<protein>
    <recommendedName>
        <fullName evidence="4">Helitron helicase-like domain-containing protein</fullName>
    </recommendedName>
</protein>
<dbReference type="EMBL" id="CM029038">
    <property type="protein sequence ID" value="KAG2649805.1"/>
    <property type="molecule type" value="Genomic_DNA"/>
</dbReference>
<evidence type="ECO:0000313" key="2">
    <source>
        <dbReference type="EMBL" id="KAG2649805.1"/>
    </source>
</evidence>
<organism evidence="2 3">
    <name type="scientific">Panicum virgatum</name>
    <name type="common">Blackwell switchgrass</name>
    <dbReference type="NCBI Taxonomy" id="38727"/>
    <lineage>
        <taxon>Eukaryota</taxon>
        <taxon>Viridiplantae</taxon>
        <taxon>Streptophyta</taxon>
        <taxon>Embryophyta</taxon>
        <taxon>Tracheophyta</taxon>
        <taxon>Spermatophyta</taxon>
        <taxon>Magnoliopsida</taxon>
        <taxon>Liliopsida</taxon>
        <taxon>Poales</taxon>
        <taxon>Poaceae</taxon>
        <taxon>PACMAD clade</taxon>
        <taxon>Panicoideae</taxon>
        <taxon>Panicodae</taxon>
        <taxon>Paniceae</taxon>
        <taxon>Panicinae</taxon>
        <taxon>Panicum</taxon>
        <taxon>Panicum sect. Hiantes</taxon>
    </lineage>
</organism>
<evidence type="ECO:0008006" key="4">
    <source>
        <dbReference type="Google" id="ProtNLM"/>
    </source>
</evidence>
<dbReference type="PANTHER" id="PTHR45786:SF68">
    <property type="entry name" value="OS02G0701800 PROTEIN"/>
    <property type="match status" value="1"/>
</dbReference>
<evidence type="ECO:0000313" key="3">
    <source>
        <dbReference type="Proteomes" id="UP000823388"/>
    </source>
</evidence>
<dbReference type="PANTHER" id="PTHR45786">
    <property type="entry name" value="DNA BINDING PROTEIN-LIKE"/>
    <property type="match status" value="1"/>
</dbReference>
<accession>A0A8T0WR62</accession>
<dbReference type="Proteomes" id="UP000823388">
    <property type="component" value="Chromosome 1N"/>
</dbReference>
<name>A0A8T0WR62_PANVG</name>
<dbReference type="AlphaFoldDB" id="A0A8T0WR62"/>
<reference evidence="2" key="1">
    <citation type="submission" date="2020-05" db="EMBL/GenBank/DDBJ databases">
        <title>WGS assembly of Panicum virgatum.</title>
        <authorList>
            <person name="Lovell J.T."/>
            <person name="Jenkins J."/>
            <person name="Shu S."/>
            <person name="Juenger T.E."/>
            <person name="Schmutz J."/>
        </authorList>
    </citation>
    <scope>NUCLEOTIDE SEQUENCE</scope>
    <source>
        <strain evidence="2">AP13</strain>
    </source>
</reference>
<evidence type="ECO:0000256" key="1">
    <source>
        <dbReference type="SAM" id="MobiDB-lite"/>
    </source>
</evidence>
<feature type="compositionally biased region" description="Basic and acidic residues" evidence="1">
    <location>
        <begin position="10"/>
        <end position="21"/>
    </location>
</feature>
<gene>
    <name evidence="2" type="ORF">PVAP13_1NG132676</name>
</gene>
<sequence>MQHPDEEDFDPHLFEPTHPMDEGGEEIDISEGHQLHNQDFFHDDGILQLNQSDDYESFRVLGETPDSANVPEDPYDLIYQSLPARHKLRYVPDCWYSGAKRFQYEKPVFCCRKGKISIHISEMPDELKRLFTSQVDADAKYFQKHIRYFNSHFSFTSLGVTLDHRVSTAVGTGIYNFRVQGGLYHRLDPLVPGCHGSRHLQLYFYDTNDQTLSHRVRRSPDLDINIIRNILRILQDNPYV</sequence>
<comment type="caution">
    <text evidence="2">The sequence shown here is derived from an EMBL/GenBank/DDBJ whole genome shotgun (WGS) entry which is preliminary data.</text>
</comment>
<proteinExistence type="predicted"/>
<feature type="region of interest" description="Disordered" evidence="1">
    <location>
        <begin position="1"/>
        <end position="25"/>
    </location>
</feature>
<keyword evidence="3" id="KW-1185">Reference proteome</keyword>